<feature type="domain" description="IPT/TIG" evidence="3">
    <location>
        <begin position="79"/>
        <end position="160"/>
    </location>
</feature>
<dbReference type="InterPro" id="IPR052387">
    <property type="entry name" value="Fibrocystin"/>
</dbReference>
<gene>
    <name evidence="4" type="ORF">GCM10012280_48860</name>
</gene>
<dbReference type="EMBL" id="BMMS01000023">
    <property type="protein sequence ID" value="GGO94318.1"/>
    <property type="molecule type" value="Genomic_DNA"/>
</dbReference>
<dbReference type="RefSeq" id="WP_308425166.1">
    <property type="nucleotide sequence ID" value="NZ_BMMS01000023.1"/>
</dbReference>
<dbReference type="AlphaFoldDB" id="A0A917ZUB7"/>
<dbReference type="Proteomes" id="UP000641932">
    <property type="component" value="Unassembled WGS sequence"/>
</dbReference>
<dbReference type="InterPro" id="IPR002909">
    <property type="entry name" value="IPT_dom"/>
</dbReference>
<evidence type="ECO:0000256" key="2">
    <source>
        <dbReference type="ARBA" id="ARBA00022729"/>
    </source>
</evidence>
<name>A0A917ZUB7_9ACTN</name>
<evidence type="ECO:0000256" key="1">
    <source>
        <dbReference type="ARBA" id="ARBA00005445"/>
    </source>
</evidence>
<dbReference type="InterPro" id="IPR013783">
    <property type="entry name" value="Ig-like_fold"/>
</dbReference>
<dbReference type="PANTHER" id="PTHR46769">
    <property type="entry name" value="POLYCYSTIC KIDNEY AND HEPATIC DISEASE 1 (AUTOSOMAL RECESSIVE)-LIKE 1"/>
    <property type="match status" value="1"/>
</dbReference>
<evidence type="ECO:0000313" key="4">
    <source>
        <dbReference type="EMBL" id="GGO94318.1"/>
    </source>
</evidence>
<reference evidence="4" key="2">
    <citation type="submission" date="2020-09" db="EMBL/GenBank/DDBJ databases">
        <authorList>
            <person name="Sun Q."/>
            <person name="Zhou Y."/>
        </authorList>
    </citation>
    <scope>NUCLEOTIDE SEQUENCE</scope>
    <source>
        <strain evidence="4">CGMCC 4.7201</strain>
    </source>
</reference>
<feature type="domain" description="IPT/TIG" evidence="3">
    <location>
        <begin position="1"/>
        <end position="77"/>
    </location>
</feature>
<comment type="similarity">
    <text evidence="1">Belongs to the ice-binding protein family.</text>
</comment>
<keyword evidence="2" id="KW-0732">Signal</keyword>
<reference evidence="4" key="1">
    <citation type="journal article" date="2014" name="Int. J. Syst. Evol. Microbiol.">
        <title>Complete genome sequence of Corynebacterium casei LMG S-19264T (=DSM 44701T), isolated from a smear-ripened cheese.</title>
        <authorList>
            <consortium name="US DOE Joint Genome Institute (JGI-PGF)"/>
            <person name="Walter F."/>
            <person name="Albersmeier A."/>
            <person name="Kalinowski J."/>
            <person name="Ruckert C."/>
        </authorList>
    </citation>
    <scope>NUCLEOTIDE SEQUENCE</scope>
    <source>
        <strain evidence="4">CGMCC 4.7201</strain>
    </source>
</reference>
<evidence type="ECO:0000313" key="5">
    <source>
        <dbReference type="Proteomes" id="UP000641932"/>
    </source>
</evidence>
<dbReference type="SUPFAM" id="SSF81296">
    <property type="entry name" value="E set domains"/>
    <property type="match status" value="3"/>
</dbReference>
<protein>
    <recommendedName>
        <fullName evidence="3">IPT/TIG domain-containing protein</fullName>
    </recommendedName>
</protein>
<sequence>MPVSPNQGSTGGGDAVTLTGSHFTGTTAVRYGSRQATSFTVVSDTTTDTITPSGHGAVPVSVTTAGGTGIVGTFYYLPPPSFGINPPPAGPLGGGNTVIFTGLGLYTTSEVRFGTQAAVFTVDSDGRLTVTVPAAAAAGPVQVTVTTRGGTASGVTYTYLDSPSITAVTLDSGPVDGGNLVVITGTAFSYTTSVTFDGTPALSFRVASDTEIDAVLPAGELGPADVSITTLGGTTTAADAYTYLGRFAVLGGASVTNSGLSSVTGDLGVSPGVSITGFPPGQVYGSIHNSDAAAAAAHADMITTYNDAVGQIPDASITGDLGGLTLPPGVYSAASSIGLTGTLTLDAQGNRNADWIFQIGSTLTTATASHMLLINGATARNVIWLIGSSATLGTDTDFAGRVLAQTSITVNAGVTVNGQVLAIDGSVTLDTNRITRPW</sequence>
<dbReference type="PANTHER" id="PTHR46769:SF2">
    <property type="entry name" value="FIBROCYSTIN-L ISOFORM 2 PRECURSOR-RELATED"/>
    <property type="match status" value="1"/>
</dbReference>
<keyword evidence="5" id="KW-1185">Reference proteome</keyword>
<dbReference type="InterPro" id="IPR021884">
    <property type="entry name" value="Ice-bd_prot"/>
</dbReference>
<accession>A0A917ZUB7</accession>
<dbReference type="CDD" id="cd00102">
    <property type="entry name" value="IPT"/>
    <property type="match status" value="2"/>
</dbReference>
<dbReference type="InterPro" id="IPR014756">
    <property type="entry name" value="Ig_E-set"/>
</dbReference>
<organism evidence="4 5">
    <name type="scientific">Wenjunlia tyrosinilytica</name>
    <dbReference type="NCBI Taxonomy" id="1544741"/>
    <lineage>
        <taxon>Bacteria</taxon>
        <taxon>Bacillati</taxon>
        <taxon>Actinomycetota</taxon>
        <taxon>Actinomycetes</taxon>
        <taxon>Kitasatosporales</taxon>
        <taxon>Streptomycetaceae</taxon>
        <taxon>Wenjunlia</taxon>
    </lineage>
</organism>
<feature type="domain" description="IPT/TIG" evidence="3">
    <location>
        <begin position="162"/>
        <end position="244"/>
    </location>
</feature>
<comment type="caution">
    <text evidence="4">The sequence shown here is derived from an EMBL/GenBank/DDBJ whole genome shotgun (WGS) entry which is preliminary data.</text>
</comment>
<dbReference type="Pfam" id="PF11999">
    <property type="entry name" value="Ice_binding"/>
    <property type="match status" value="1"/>
</dbReference>
<dbReference type="Gene3D" id="2.60.40.10">
    <property type="entry name" value="Immunoglobulins"/>
    <property type="match status" value="3"/>
</dbReference>
<proteinExistence type="inferred from homology"/>
<dbReference type="GO" id="GO:0005975">
    <property type="term" value="P:carbohydrate metabolic process"/>
    <property type="evidence" value="ECO:0007669"/>
    <property type="project" value="UniProtKB-ARBA"/>
</dbReference>
<dbReference type="Pfam" id="PF01833">
    <property type="entry name" value="TIG"/>
    <property type="match status" value="3"/>
</dbReference>
<evidence type="ECO:0000259" key="3">
    <source>
        <dbReference type="SMART" id="SM00429"/>
    </source>
</evidence>
<dbReference type="SMART" id="SM00429">
    <property type="entry name" value="IPT"/>
    <property type="match status" value="3"/>
</dbReference>